<reference evidence="1" key="2">
    <citation type="journal article" date="2021" name="Microbiome">
        <title>Successional dynamics and alternative stable states in a saline activated sludge microbial community over 9 years.</title>
        <authorList>
            <person name="Wang Y."/>
            <person name="Ye J."/>
            <person name="Ju F."/>
            <person name="Liu L."/>
            <person name="Boyd J.A."/>
            <person name="Deng Y."/>
            <person name="Parks D.H."/>
            <person name="Jiang X."/>
            <person name="Yin X."/>
            <person name="Woodcroft B.J."/>
            <person name="Tyson G.W."/>
            <person name="Hugenholtz P."/>
            <person name="Polz M.F."/>
            <person name="Zhang T."/>
        </authorList>
    </citation>
    <scope>NUCLEOTIDE SEQUENCE</scope>
    <source>
        <strain evidence="1">HKST-UBA03</strain>
    </source>
</reference>
<proteinExistence type="predicted"/>
<dbReference type="Proteomes" id="UP000751518">
    <property type="component" value="Unassembled WGS sequence"/>
</dbReference>
<evidence type="ECO:0000313" key="1">
    <source>
        <dbReference type="EMBL" id="MCA9392283.1"/>
    </source>
</evidence>
<protein>
    <recommendedName>
        <fullName evidence="3">Major tail protein</fullName>
    </recommendedName>
</protein>
<sequence>MAQLTWDESGEKIFEAGLDRGVLYLNDGTGLAWNGLKAFNEIDLQGFEPYVYDGLKTGNLPVSGDFAGKLTAFTYPDEFLPYIGISSAVKALNITGLYIPNQLGRRSFGLSYRTLIGDDVKSTDLGYKIHILYNLVASADGIDYETLDDNVDPVDFKWTVTSTPEIVAGYHPTAHVIADSRYLSEIRMAHLEEILYGSETSSPRLPDLASLLDSLDNTYLITITDHGNGTWSAEGPDDLVTMTDETTFSIDSSGVTIIDPDTYDITSA</sequence>
<name>A0A955LKX0_UNCKA</name>
<gene>
    <name evidence="1" type="ORF">KC614_03710</name>
</gene>
<evidence type="ECO:0008006" key="3">
    <source>
        <dbReference type="Google" id="ProtNLM"/>
    </source>
</evidence>
<accession>A0A955LKX0</accession>
<evidence type="ECO:0000313" key="2">
    <source>
        <dbReference type="Proteomes" id="UP000751518"/>
    </source>
</evidence>
<dbReference type="EMBL" id="JAGQKZ010000034">
    <property type="protein sequence ID" value="MCA9392283.1"/>
    <property type="molecule type" value="Genomic_DNA"/>
</dbReference>
<reference evidence="1" key="1">
    <citation type="submission" date="2020-04" db="EMBL/GenBank/DDBJ databases">
        <authorList>
            <person name="Zhang T."/>
        </authorList>
    </citation>
    <scope>NUCLEOTIDE SEQUENCE</scope>
    <source>
        <strain evidence="1">HKST-UBA03</strain>
    </source>
</reference>
<dbReference type="AlphaFoldDB" id="A0A955LKX0"/>
<comment type="caution">
    <text evidence="1">The sequence shown here is derived from an EMBL/GenBank/DDBJ whole genome shotgun (WGS) entry which is preliminary data.</text>
</comment>
<organism evidence="1 2">
    <name type="scientific">candidate division WWE3 bacterium</name>
    <dbReference type="NCBI Taxonomy" id="2053526"/>
    <lineage>
        <taxon>Bacteria</taxon>
        <taxon>Katanobacteria</taxon>
    </lineage>
</organism>